<sequence length="271" mass="28074">MSGPGSRPRALITGASAGIGAAYAERLARDGYDVVLVARRRGRLEALAERLRREADAHAEVLEADLTDPGALARVEARAAGDESLALLVNNAGFGGYGPFVQVDPEVIDGLIDVHVRAVARLTRAALPGMVRRRAGGVINVASLLAVSGPVPPDPLPHRATHAGAKAFIVTFTQALAGELTGTGVKVQVVLPGLVATEFHTVLGMDLSARPRMTAADVVTASLAAFARGEVTCVPALEDASLLERLAEVQRSVLKTATTPTLAGRYRSGAA</sequence>
<dbReference type="GO" id="GO:0016491">
    <property type="term" value="F:oxidoreductase activity"/>
    <property type="evidence" value="ECO:0007669"/>
    <property type="project" value="UniProtKB-KW"/>
</dbReference>
<dbReference type="PRINTS" id="PR00081">
    <property type="entry name" value="GDHRDH"/>
</dbReference>
<reference evidence="4 5" key="1">
    <citation type="journal article" date="2019" name="Nat. Microbiol.">
        <title>Mediterranean grassland soil C-N compound turnover is dependent on rainfall and depth, and is mediated by genomically divergent microorganisms.</title>
        <authorList>
            <person name="Diamond S."/>
            <person name="Andeer P.F."/>
            <person name="Li Z."/>
            <person name="Crits-Christoph A."/>
            <person name="Burstein D."/>
            <person name="Anantharaman K."/>
            <person name="Lane K.R."/>
            <person name="Thomas B.C."/>
            <person name="Pan C."/>
            <person name="Northen T.R."/>
            <person name="Banfield J.F."/>
        </authorList>
    </citation>
    <scope>NUCLEOTIDE SEQUENCE [LARGE SCALE GENOMIC DNA]</scope>
    <source>
        <strain evidence="4">NP_6</strain>
    </source>
</reference>
<gene>
    <name evidence="4" type="ORF">E6H03_08805</name>
</gene>
<comment type="similarity">
    <text evidence="1 3">Belongs to the short-chain dehydrogenases/reductases (SDR) family.</text>
</comment>
<keyword evidence="2" id="KW-0560">Oxidoreductase</keyword>
<dbReference type="PANTHER" id="PTHR44196:SF2">
    <property type="entry name" value="SHORT-CHAIN DEHYDROGENASE-RELATED"/>
    <property type="match status" value="1"/>
</dbReference>
<evidence type="ECO:0000256" key="2">
    <source>
        <dbReference type="ARBA" id="ARBA00023002"/>
    </source>
</evidence>
<comment type="caution">
    <text evidence="4">The sequence shown here is derived from an EMBL/GenBank/DDBJ whole genome shotgun (WGS) entry which is preliminary data.</text>
</comment>
<dbReference type="SUPFAM" id="SSF51735">
    <property type="entry name" value="NAD(P)-binding Rossmann-fold domains"/>
    <property type="match status" value="1"/>
</dbReference>
<dbReference type="Gene3D" id="3.40.50.720">
    <property type="entry name" value="NAD(P)-binding Rossmann-like Domain"/>
    <property type="match status" value="1"/>
</dbReference>
<dbReference type="PIRSF" id="PIRSF000126">
    <property type="entry name" value="11-beta-HSD1"/>
    <property type="match status" value="1"/>
</dbReference>
<organism evidence="4 5">
    <name type="scientific">Candidatus Segetimicrobium genomatis</name>
    <dbReference type="NCBI Taxonomy" id="2569760"/>
    <lineage>
        <taxon>Bacteria</taxon>
        <taxon>Bacillati</taxon>
        <taxon>Candidatus Sysuimicrobiota</taxon>
        <taxon>Candidatus Sysuimicrobiia</taxon>
        <taxon>Candidatus Sysuimicrobiales</taxon>
        <taxon>Candidatus Segetimicrobiaceae</taxon>
        <taxon>Candidatus Segetimicrobium</taxon>
    </lineage>
</organism>
<dbReference type="Pfam" id="PF00106">
    <property type="entry name" value="adh_short"/>
    <property type="match status" value="1"/>
</dbReference>
<evidence type="ECO:0000256" key="3">
    <source>
        <dbReference type="RuleBase" id="RU000363"/>
    </source>
</evidence>
<dbReference type="EMBL" id="VBAN01000273">
    <property type="protein sequence ID" value="TMI80217.1"/>
    <property type="molecule type" value="Genomic_DNA"/>
</dbReference>
<dbReference type="Proteomes" id="UP000318093">
    <property type="component" value="Unassembled WGS sequence"/>
</dbReference>
<accession>A0A537J9J6</accession>
<protein>
    <submittedName>
        <fullName evidence="4">SDR family oxidoreductase</fullName>
    </submittedName>
</protein>
<dbReference type="InterPro" id="IPR002347">
    <property type="entry name" value="SDR_fam"/>
</dbReference>
<dbReference type="AlphaFoldDB" id="A0A537J9J6"/>
<proteinExistence type="inferred from homology"/>
<dbReference type="GO" id="GO:0016020">
    <property type="term" value="C:membrane"/>
    <property type="evidence" value="ECO:0007669"/>
    <property type="project" value="TreeGrafter"/>
</dbReference>
<dbReference type="InterPro" id="IPR036291">
    <property type="entry name" value="NAD(P)-bd_dom_sf"/>
</dbReference>
<evidence type="ECO:0000313" key="4">
    <source>
        <dbReference type="EMBL" id="TMI80217.1"/>
    </source>
</evidence>
<name>A0A537J9J6_9BACT</name>
<evidence type="ECO:0000256" key="1">
    <source>
        <dbReference type="ARBA" id="ARBA00006484"/>
    </source>
</evidence>
<dbReference type="PRINTS" id="PR00080">
    <property type="entry name" value="SDRFAMILY"/>
</dbReference>
<evidence type="ECO:0000313" key="5">
    <source>
        <dbReference type="Proteomes" id="UP000318093"/>
    </source>
</evidence>
<dbReference type="PANTHER" id="PTHR44196">
    <property type="entry name" value="DEHYDROGENASE/REDUCTASE SDR FAMILY MEMBER 7B"/>
    <property type="match status" value="1"/>
</dbReference>